<dbReference type="InterPro" id="IPR045888">
    <property type="entry name" value="Erv"/>
</dbReference>
<dbReference type="Proteomes" id="UP001162131">
    <property type="component" value="Unassembled WGS sequence"/>
</dbReference>
<comment type="similarity">
    <text evidence="2">Belongs to the ERGIC family.</text>
</comment>
<reference evidence="9" key="1">
    <citation type="submission" date="2021-09" db="EMBL/GenBank/DDBJ databases">
        <authorList>
            <consortium name="AG Swart"/>
            <person name="Singh M."/>
            <person name="Singh A."/>
            <person name="Seah K."/>
            <person name="Emmerich C."/>
        </authorList>
    </citation>
    <scope>NUCLEOTIDE SEQUENCE</scope>
    <source>
        <strain evidence="9">ATCC30299</strain>
    </source>
</reference>
<proteinExistence type="inferred from homology"/>
<evidence type="ECO:0000313" key="10">
    <source>
        <dbReference type="Proteomes" id="UP001162131"/>
    </source>
</evidence>
<keyword evidence="3 6" id="KW-0812">Transmembrane</keyword>
<dbReference type="AlphaFoldDB" id="A0AAU9IBV1"/>
<dbReference type="PANTHER" id="PTHR10984:SF25">
    <property type="entry name" value="ENDOPLASMIC RETICULUM-GOLGI INTERMEDIATE COMPARTMENT PROTEIN 3"/>
    <property type="match status" value="1"/>
</dbReference>
<dbReference type="GO" id="GO:0016020">
    <property type="term" value="C:membrane"/>
    <property type="evidence" value="ECO:0007669"/>
    <property type="project" value="UniProtKB-SubCell"/>
</dbReference>
<keyword evidence="10" id="KW-1185">Reference proteome</keyword>
<keyword evidence="4 6" id="KW-1133">Transmembrane helix</keyword>
<feature type="transmembrane region" description="Helical" evidence="6">
    <location>
        <begin position="282"/>
        <end position="303"/>
    </location>
</feature>
<accession>A0AAU9IBV1</accession>
<evidence type="ECO:0000256" key="3">
    <source>
        <dbReference type="ARBA" id="ARBA00022692"/>
    </source>
</evidence>
<dbReference type="PANTHER" id="PTHR10984">
    <property type="entry name" value="ENDOPLASMIC RETICULUM-GOLGI INTERMEDIATE COMPARTMENT PROTEIN"/>
    <property type="match status" value="1"/>
</dbReference>
<comment type="subcellular location">
    <subcellularLocation>
        <location evidence="1">Membrane</location>
        <topology evidence="1">Multi-pass membrane protein</topology>
    </subcellularLocation>
</comment>
<evidence type="ECO:0000256" key="4">
    <source>
        <dbReference type="ARBA" id="ARBA00022989"/>
    </source>
</evidence>
<evidence type="ECO:0000256" key="1">
    <source>
        <dbReference type="ARBA" id="ARBA00004141"/>
    </source>
</evidence>
<dbReference type="EMBL" id="CAJZBQ010000006">
    <property type="protein sequence ID" value="CAG9312499.1"/>
    <property type="molecule type" value="Genomic_DNA"/>
</dbReference>
<organism evidence="9 10">
    <name type="scientific">Blepharisma stoltei</name>
    <dbReference type="NCBI Taxonomy" id="1481888"/>
    <lineage>
        <taxon>Eukaryota</taxon>
        <taxon>Sar</taxon>
        <taxon>Alveolata</taxon>
        <taxon>Ciliophora</taxon>
        <taxon>Postciliodesmatophora</taxon>
        <taxon>Heterotrichea</taxon>
        <taxon>Heterotrichida</taxon>
        <taxon>Blepharismidae</taxon>
        <taxon>Blepharisma</taxon>
    </lineage>
</organism>
<gene>
    <name evidence="9" type="ORF">BSTOLATCC_MIC6601</name>
</gene>
<evidence type="ECO:0000313" key="9">
    <source>
        <dbReference type="EMBL" id="CAG9312499.1"/>
    </source>
</evidence>
<dbReference type="InterPro" id="IPR039542">
    <property type="entry name" value="Erv_N"/>
</dbReference>
<evidence type="ECO:0000256" key="6">
    <source>
        <dbReference type="SAM" id="Phobius"/>
    </source>
</evidence>
<dbReference type="GO" id="GO:0030134">
    <property type="term" value="C:COPII-coated ER to Golgi transport vesicle"/>
    <property type="evidence" value="ECO:0007669"/>
    <property type="project" value="TreeGrafter"/>
</dbReference>
<dbReference type="Pfam" id="PF07970">
    <property type="entry name" value="COPIIcoated_ERV"/>
    <property type="match status" value="1"/>
</dbReference>
<dbReference type="InterPro" id="IPR012936">
    <property type="entry name" value="Erv_C"/>
</dbReference>
<evidence type="ECO:0000256" key="2">
    <source>
        <dbReference type="ARBA" id="ARBA00005648"/>
    </source>
</evidence>
<feature type="transmembrane region" description="Helical" evidence="6">
    <location>
        <begin position="21"/>
        <end position="46"/>
    </location>
</feature>
<evidence type="ECO:0000256" key="5">
    <source>
        <dbReference type="ARBA" id="ARBA00023136"/>
    </source>
</evidence>
<dbReference type="Pfam" id="PF13850">
    <property type="entry name" value="ERGIC_N"/>
    <property type="match status" value="1"/>
</dbReference>
<dbReference type="GO" id="GO:0005783">
    <property type="term" value="C:endoplasmic reticulum"/>
    <property type="evidence" value="ECO:0007669"/>
    <property type="project" value="TreeGrafter"/>
</dbReference>
<name>A0AAU9IBV1_9CILI</name>
<feature type="domain" description="Endoplasmic reticulum vesicle transporter C-terminal" evidence="7">
    <location>
        <begin position="128"/>
        <end position="303"/>
    </location>
</feature>
<evidence type="ECO:0000259" key="7">
    <source>
        <dbReference type="Pfam" id="PF07970"/>
    </source>
</evidence>
<feature type="domain" description="Endoplasmic reticulum vesicle transporter N-terminal" evidence="8">
    <location>
        <begin position="4"/>
        <end position="92"/>
    </location>
</feature>
<evidence type="ECO:0000259" key="8">
    <source>
        <dbReference type="Pfam" id="PF13850"/>
    </source>
</evidence>
<comment type="caution">
    <text evidence="9">The sequence shown here is derived from an EMBL/GenBank/DDBJ whole genome shotgun (WGS) entry which is preliminary data.</text>
</comment>
<keyword evidence="5 6" id="KW-0472">Membrane</keyword>
<evidence type="ECO:0008006" key="11">
    <source>
        <dbReference type="Google" id="ProtNLM"/>
    </source>
</evidence>
<protein>
    <recommendedName>
        <fullName evidence="11">Endoplasmic reticulum-Golgi intermediate compartment protein</fullName>
    </recommendedName>
</protein>
<sequence length="315" mass="35406">MRNVKGFDLFRKSLGISEQTSLGGIITLIAFTAMGFLFSSELFYYLENTINKETMIDQDRGAKLLPININITLYRAPCLTVSLDQLDSLGNHVVDVGGALTKTRLDKNGNRIYEKLPELSQSAAIKMTDDEEGCELSGNFSVTKTPGNFHISFHAAHEIMIRLPYLNLRKHKLSHRINHLSFGKEQKNHYIYSIFGNGEQTNFAPYDGLVKKDVEGSVIKYEYNMKVIPVQYYDEASGEELNSYQYSMVGSSEPLNNGFGIIYFRYDVDSVTMRYTRVTKSLTSLLVSMSAILGGIFAVLGIIHSAMQEALRKTN</sequence>